<dbReference type="EMBL" id="JBEZAE010000014">
    <property type="protein sequence ID" value="MEU7072774.1"/>
    <property type="molecule type" value="Genomic_DNA"/>
</dbReference>
<sequence length="406" mass="42505">MRTPQRRRTRRTPTAITATLASALLVAGCTSDEQGGSHGEQAAAAAAHEVHLQPVTARGPDPFTASTARITGRVVVPERDPAAASVQRVREITGSTPGLYGGTRSEASCDVEQQVSLLSGDQARTRAFAEAAGIPEANVPGWLRGLTPVVLRADTRVTNHGFRGGRAAPFQSVLQSGTAVLVDQYGSPRVRCACGNPLRSPVVAPGGVHQGEPWEGFDPEYVIVVRPTGTVVTSLVIVNAADRSWIERRTGSDGAEDRKPAVEPDCDPDACHLTGTVSPEAPATPDSATPDSATPDSVTPAPATPEPSRPDADTPSSPDPAPSGDPTPDQPAEPTGDPFADPPADPSSDPYEDPYSDPYEDPYSDPYTDPYAEPPVSPPDAPEGELPPQELFPPDTGQEQPETFEG</sequence>
<reference evidence="4 5" key="1">
    <citation type="submission" date="2024-06" db="EMBL/GenBank/DDBJ databases">
        <title>The Natural Products Discovery Center: Release of the First 8490 Sequenced Strains for Exploring Actinobacteria Biosynthetic Diversity.</title>
        <authorList>
            <person name="Kalkreuter E."/>
            <person name="Kautsar S.A."/>
            <person name="Yang D."/>
            <person name="Bader C.D."/>
            <person name="Teijaro C.N."/>
            <person name="Fluegel L."/>
            <person name="Davis C.M."/>
            <person name="Simpson J.R."/>
            <person name="Lauterbach L."/>
            <person name="Steele A.D."/>
            <person name="Gui C."/>
            <person name="Meng S."/>
            <person name="Li G."/>
            <person name="Viehrig K."/>
            <person name="Ye F."/>
            <person name="Su P."/>
            <person name="Kiefer A.F."/>
            <person name="Nichols A."/>
            <person name="Cepeda A.J."/>
            <person name="Yan W."/>
            <person name="Fan B."/>
            <person name="Jiang Y."/>
            <person name="Adhikari A."/>
            <person name="Zheng C.-J."/>
            <person name="Schuster L."/>
            <person name="Cowan T.M."/>
            <person name="Smanski M.J."/>
            <person name="Chevrette M.G."/>
            <person name="De Carvalho L.P.S."/>
            <person name="Shen B."/>
        </authorList>
    </citation>
    <scope>NUCLEOTIDE SEQUENCE [LARGE SCALE GENOMIC DNA]</scope>
    <source>
        <strain evidence="4 5">NPDC045974</strain>
    </source>
</reference>
<dbReference type="RefSeq" id="WP_358474641.1">
    <property type="nucleotide sequence ID" value="NZ_JBEZAE010000014.1"/>
</dbReference>
<dbReference type="PROSITE" id="PS51257">
    <property type="entry name" value="PROKAR_LIPOPROTEIN"/>
    <property type="match status" value="1"/>
</dbReference>
<feature type="region of interest" description="Disordered" evidence="1">
    <location>
        <begin position="249"/>
        <end position="406"/>
    </location>
</feature>
<feature type="domain" description="DUF6777" evidence="3">
    <location>
        <begin position="90"/>
        <end position="251"/>
    </location>
</feature>
<evidence type="ECO:0000313" key="5">
    <source>
        <dbReference type="Proteomes" id="UP001551329"/>
    </source>
</evidence>
<evidence type="ECO:0000259" key="3">
    <source>
        <dbReference type="Pfam" id="PF20568"/>
    </source>
</evidence>
<dbReference type="Pfam" id="PF20568">
    <property type="entry name" value="DUF6777"/>
    <property type="match status" value="1"/>
</dbReference>
<evidence type="ECO:0000313" key="4">
    <source>
        <dbReference type="EMBL" id="MEU7072774.1"/>
    </source>
</evidence>
<comment type="caution">
    <text evidence="4">The sequence shown here is derived from an EMBL/GenBank/DDBJ whole genome shotgun (WGS) entry which is preliminary data.</text>
</comment>
<evidence type="ECO:0000256" key="1">
    <source>
        <dbReference type="SAM" id="MobiDB-lite"/>
    </source>
</evidence>
<dbReference type="Proteomes" id="UP001551329">
    <property type="component" value="Unassembled WGS sequence"/>
</dbReference>
<proteinExistence type="predicted"/>
<feature type="compositionally biased region" description="Pro residues" evidence="1">
    <location>
        <begin position="372"/>
        <end position="381"/>
    </location>
</feature>
<feature type="compositionally biased region" description="Pro residues" evidence="1">
    <location>
        <begin position="317"/>
        <end position="331"/>
    </location>
</feature>
<name>A0ABV3CDA8_9ACTN</name>
<feature type="compositionally biased region" description="Polar residues" evidence="1">
    <location>
        <begin position="397"/>
        <end position="406"/>
    </location>
</feature>
<gene>
    <name evidence="4" type="ORF">AB0A88_21885</name>
</gene>
<feature type="compositionally biased region" description="Polar residues" evidence="1">
    <location>
        <begin position="286"/>
        <end position="297"/>
    </location>
</feature>
<evidence type="ECO:0000256" key="2">
    <source>
        <dbReference type="SAM" id="SignalP"/>
    </source>
</evidence>
<protein>
    <submittedName>
        <fullName evidence="4">DUF6777 domain-containing protein</fullName>
    </submittedName>
</protein>
<keyword evidence="5" id="KW-1185">Reference proteome</keyword>
<feature type="chain" id="PRO_5046357545" evidence="2">
    <location>
        <begin position="28"/>
        <end position="406"/>
    </location>
</feature>
<feature type="compositionally biased region" description="Acidic residues" evidence="1">
    <location>
        <begin position="350"/>
        <end position="363"/>
    </location>
</feature>
<organism evidence="4 5">
    <name type="scientific">Streptomyces narbonensis</name>
    <dbReference type="NCBI Taxonomy" id="67333"/>
    <lineage>
        <taxon>Bacteria</taxon>
        <taxon>Bacillati</taxon>
        <taxon>Actinomycetota</taxon>
        <taxon>Actinomycetes</taxon>
        <taxon>Kitasatosporales</taxon>
        <taxon>Streptomycetaceae</taxon>
        <taxon>Streptomyces</taxon>
    </lineage>
</organism>
<feature type="compositionally biased region" description="Basic and acidic residues" evidence="1">
    <location>
        <begin position="249"/>
        <end position="262"/>
    </location>
</feature>
<keyword evidence="2" id="KW-0732">Signal</keyword>
<dbReference type="InterPro" id="IPR046704">
    <property type="entry name" value="DUF6777"/>
</dbReference>
<feature type="signal peptide" evidence="2">
    <location>
        <begin position="1"/>
        <end position="27"/>
    </location>
</feature>
<accession>A0ABV3CDA8</accession>